<evidence type="ECO:0000259" key="7">
    <source>
        <dbReference type="PROSITE" id="PS51194"/>
    </source>
</evidence>
<name>A0A9D1RSH1_9CORY</name>
<dbReference type="GO" id="GO:0003723">
    <property type="term" value="F:RNA binding"/>
    <property type="evidence" value="ECO:0007669"/>
    <property type="project" value="TreeGrafter"/>
</dbReference>
<feature type="domain" description="Helicase ATP-binding" evidence="6">
    <location>
        <begin position="91"/>
        <end position="257"/>
    </location>
</feature>
<dbReference type="GO" id="GO:0016787">
    <property type="term" value="F:hydrolase activity"/>
    <property type="evidence" value="ECO:0007669"/>
    <property type="project" value="UniProtKB-KW"/>
</dbReference>
<evidence type="ECO:0000313" key="8">
    <source>
        <dbReference type="EMBL" id="HIW92468.1"/>
    </source>
</evidence>
<dbReference type="InterPro" id="IPR011709">
    <property type="entry name" value="DEAD-box_helicase_OB_fold"/>
</dbReference>
<dbReference type="PROSITE" id="PS51192">
    <property type="entry name" value="HELICASE_ATP_BIND_1"/>
    <property type="match status" value="1"/>
</dbReference>
<dbReference type="GO" id="GO:0005524">
    <property type="term" value="F:ATP binding"/>
    <property type="evidence" value="ECO:0007669"/>
    <property type="project" value="UniProtKB-KW"/>
</dbReference>
<organism evidence="8 9">
    <name type="scientific">Candidatus Corynebacterium avicola</name>
    <dbReference type="NCBI Taxonomy" id="2838527"/>
    <lineage>
        <taxon>Bacteria</taxon>
        <taxon>Bacillati</taxon>
        <taxon>Actinomycetota</taxon>
        <taxon>Actinomycetes</taxon>
        <taxon>Mycobacteriales</taxon>
        <taxon>Corynebacteriaceae</taxon>
        <taxon>Corynebacterium</taxon>
    </lineage>
</organism>
<reference evidence="8" key="2">
    <citation type="submission" date="2021-04" db="EMBL/GenBank/DDBJ databases">
        <authorList>
            <person name="Gilroy R."/>
        </authorList>
    </citation>
    <scope>NUCLEOTIDE SEQUENCE</scope>
    <source>
        <strain evidence="8">CHK32-1732</strain>
    </source>
</reference>
<dbReference type="EC" id="3.6.4.13" evidence="8"/>
<dbReference type="PANTHER" id="PTHR18934">
    <property type="entry name" value="ATP-DEPENDENT RNA HELICASE"/>
    <property type="match status" value="1"/>
</dbReference>
<keyword evidence="1" id="KW-0547">Nucleotide-binding</keyword>
<dbReference type="PANTHER" id="PTHR18934:SF99">
    <property type="entry name" value="ATP-DEPENDENT RNA HELICASE DHX37-RELATED"/>
    <property type="match status" value="1"/>
</dbReference>
<comment type="caution">
    <text evidence="8">The sequence shown here is derived from an EMBL/GenBank/DDBJ whole genome shotgun (WGS) entry which is preliminary data.</text>
</comment>
<dbReference type="Gene3D" id="1.20.120.1080">
    <property type="match status" value="1"/>
</dbReference>
<feature type="compositionally biased region" description="Basic and acidic residues" evidence="5">
    <location>
        <begin position="23"/>
        <end position="32"/>
    </location>
</feature>
<dbReference type="InterPro" id="IPR027417">
    <property type="entry name" value="P-loop_NTPase"/>
</dbReference>
<protein>
    <submittedName>
        <fullName evidence="8">ATP-dependent RNA helicase HrpA</fullName>
        <ecNumber evidence="8">3.6.4.13</ecNumber>
    </submittedName>
</protein>
<dbReference type="GO" id="GO:0003724">
    <property type="term" value="F:RNA helicase activity"/>
    <property type="evidence" value="ECO:0007669"/>
    <property type="project" value="UniProtKB-EC"/>
</dbReference>
<dbReference type="Pfam" id="PF00271">
    <property type="entry name" value="Helicase_C"/>
    <property type="match status" value="1"/>
</dbReference>
<dbReference type="Pfam" id="PF00270">
    <property type="entry name" value="DEAD"/>
    <property type="match status" value="1"/>
</dbReference>
<feature type="compositionally biased region" description="Basic residues" evidence="5">
    <location>
        <begin position="37"/>
        <end position="46"/>
    </location>
</feature>
<dbReference type="SMART" id="SM00490">
    <property type="entry name" value="HELICc"/>
    <property type="match status" value="1"/>
</dbReference>
<dbReference type="Proteomes" id="UP000824190">
    <property type="component" value="Unassembled WGS sequence"/>
</dbReference>
<dbReference type="SMART" id="SM00382">
    <property type="entry name" value="AAA"/>
    <property type="match status" value="1"/>
</dbReference>
<dbReference type="EMBL" id="DXGC01000106">
    <property type="protein sequence ID" value="HIW92468.1"/>
    <property type="molecule type" value="Genomic_DNA"/>
</dbReference>
<feature type="region of interest" description="Disordered" evidence="5">
    <location>
        <begin position="1"/>
        <end position="80"/>
    </location>
</feature>
<gene>
    <name evidence="8" type="primary">hrpA</name>
    <name evidence="8" type="ORF">H9870_12525</name>
</gene>
<dbReference type="SMART" id="SM00847">
    <property type="entry name" value="HA2"/>
    <property type="match status" value="1"/>
</dbReference>
<dbReference type="CDD" id="cd18791">
    <property type="entry name" value="SF2_C_RHA"/>
    <property type="match status" value="1"/>
</dbReference>
<keyword evidence="3 8" id="KW-0347">Helicase</keyword>
<feature type="compositionally biased region" description="Polar residues" evidence="5">
    <location>
        <begin position="8"/>
        <end position="21"/>
    </location>
</feature>
<reference evidence="8" key="1">
    <citation type="journal article" date="2021" name="PeerJ">
        <title>Extensive microbial diversity within the chicken gut microbiome revealed by metagenomics and culture.</title>
        <authorList>
            <person name="Gilroy R."/>
            <person name="Ravi A."/>
            <person name="Getino M."/>
            <person name="Pursley I."/>
            <person name="Horton D.L."/>
            <person name="Alikhan N.F."/>
            <person name="Baker D."/>
            <person name="Gharbi K."/>
            <person name="Hall N."/>
            <person name="Watson M."/>
            <person name="Adriaenssens E.M."/>
            <person name="Foster-Nyarko E."/>
            <person name="Jarju S."/>
            <person name="Secka A."/>
            <person name="Antonio M."/>
            <person name="Oren A."/>
            <person name="Chaudhuri R.R."/>
            <person name="La Ragione R."/>
            <person name="Hildebrand F."/>
            <person name="Pallen M.J."/>
        </authorList>
    </citation>
    <scope>NUCLEOTIDE SEQUENCE</scope>
    <source>
        <strain evidence="8">CHK32-1732</strain>
    </source>
</reference>
<evidence type="ECO:0000313" key="9">
    <source>
        <dbReference type="Proteomes" id="UP000824190"/>
    </source>
</evidence>
<feature type="domain" description="Helicase C-terminal" evidence="7">
    <location>
        <begin position="297"/>
        <end position="463"/>
    </location>
</feature>
<evidence type="ECO:0000256" key="5">
    <source>
        <dbReference type="SAM" id="MobiDB-lite"/>
    </source>
</evidence>
<dbReference type="SMART" id="SM00487">
    <property type="entry name" value="DEXDc"/>
    <property type="match status" value="1"/>
</dbReference>
<dbReference type="InterPro" id="IPR014001">
    <property type="entry name" value="Helicase_ATP-bd"/>
</dbReference>
<feature type="compositionally biased region" description="Low complexity" evidence="5">
    <location>
        <begin position="1076"/>
        <end position="1090"/>
    </location>
</feature>
<dbReference type="Gene3D" id="3.40.50.300">
    <property type="entry name" value="P-loop containing nucleotide triphosphate hydrolases"/>
    <property type="match status" value="2"/>
</dbReference>
<evidence type="ECO:0000259" key="6">
    <source>
        <dbReference type="PROSITE" id="PS51192"/>
    </source>
</evidence>
<evidence type="ECO:0000256" key="1">
    <source>
        <dbReference type="ARBA" id="ARBA00022741"/>
    </source>
</evidence>
<proteinExistence type="predicted"/>
<keyword evidence="2 8" id="KW-0378">Hydrolase</keyword>
<dbReference type="Pfam" id="PF11898">
    <property type="entry name" value="DUF3418"/>
    <property type="match status" value="1"/>
</dbReference>
<dbReference type="Pfam" id="PF07717">
    <property type="entry name" value="OB_NTP_bind"/>
    <property type="match status" value="1"/>
</dbReference>
<evidence type="ECO:0000256" key="4">
    <source>
        <dbReference type="ARBA" id="ARBA00022840"/>
    </source>
</evidence>
<dbReference type="InterPro" id="IPR001650">
    <property type="entry name" value="Helicase_C-like"/>
</dbReference>
<feature type="region of interest" description="Disordered" evidence="5">
    <location>
        <begin position="1043"/>
        <end position="1097"/>
    </location>
</feature>
<dbReference type="Pfam" id="PF21010">
    <property type="entry name" value="HA2_C"/>
    <property type="match status" value="1"/>
</dbReference>
<dbReference type="InterPro" id="IPR024590">
    <property type="entry name" value="HrpA_C"/>
</dbReference>
<dbReference type="InterPro" id="IPR010222">
    <property type="entry name" value="RNA_helicase_HrpA"/>
</dbReference>
<dbReference type="SUPFAM" id="SSF52540">
    <property type="entry name" value="P-loop containing nucleoside triphosphate hydrolases"/>
    <property type="match status" value="1"/>
</dbReference>
<evidence type="ECO:0000256" key="2">
    <source>
        <dbReference type="ARBA" id="ARBA00022801"/>
    </source>
</evidence>
<evidence type="ECO:0000256" key="3">
    <source>
        <dbReference type="ARBA" id="ARBA00022806"/>
    </source>
</evidence>
<dbReference type="InterPro" id="IPR007502">
    <property type="entry name" value="Helicase-assoc_dom"/>
</dbReference>
<sequence length="1385" mass="152902">MVSKDTNRPQSQGQARQNGQDGQDGRSDKDRQGGQSAKRRRSRGGRSGRSGRSARGGARGAGRNRTVRTGLDRNLSFPTSLPVSARRDDIMEAIRDHQVVIVAGETGSGKTTQLPKMCLALGRGTRGRIGHTQPRRIAARSVADRIAEELGEKAGEPGGRVGYKIRFDDHVSDSTAVKLMTDGILLAEIQRDRLLRGYDTIIVDEAHERSLNIDFLLGYLREILPKRPDLKVIITSATIDPESFAEHFKAADGTPAPIVEVSGRTYPVEVRYRPLTRLEEAPNGTTREIETDPLDGLLDATAELIAEGPGDILCFFSGEREIRDAADALSARKFRNLDILPLFGRLSAAEQHRVFSTGPRRRIILATNIAETSLTVPGIKYVIDTGYARISRYSHRTKVQRLPVEEISQASAKQRSGRCGRVSEGVAVRLYSEENFEARPEFTDPEILRTHLSSVILSMTALGLGDIAEFPFLQPPDSKSVRDGVLLLRELGALGDDSDAGLSLTPVGRDMARIPTDPRLARMLSAAHELNVLEQVAVIVSALSIQDVRERPMEKQAQADQLHARFKADSDFISVLKLWNYLQDQRRELSGNKFRKLCQAEFIHYVRVLEWMDLVRQLLGVIQDLRWKIPDVRHFRDLHFELENARDGRDKGTSPDETNVHKAMLAGLLTNIGMRQGNTRQFTGARNSAFVIHPSSHLSKKPPQWVMAAELVETSQVFARTVGPLVPEWIETIAPQMVRYSYAEPHWSSKRGEAQIHEKAMMLGLPIIADRRVSLSKTDPEAAREMFIRHALVEGDWRTNHRFFRHNQELLEEAEGLEDKARRRDIVVDDDTLYAFYDSRIPDSVVSTRHFDSWWKKARHKSPDLLNFSADALIDSDGGAAAAREFPDSWTQGSMTFDLEYVFDPGDEADGITMRIPLPLLATVDEAPSRWLVAGMREELCVALIRSLPKPLRTTVVPAGEFARAALSRMIPYDGDLEQSLADALRQLGGSGISASDFDFARVPRHLRMTFAAVDRKGKTVAASKDLGELQKNLSGEISQSIAAAAARTRGDKDPGSGSAQGTPSPGDAARRGRQKGSTGKNNGSGKNSGATGGTGAGVLAQADTWTVETLGTIPESVETIVDGQPTSAYPALVPDNKGGLLLKAFPTAQVAAGQQFSTVLAMMLEKCTVSTKQMIKGMPLRQRVAMENYPHGGAEALVEDCRVLACRDLLEKHGPVIRDPDRCAAAVEAARTEGPGVVRQMVVAIAPAVLAVSDMAEELRSWDGESIDDMRRQLEFFLGPHRVAVNGVAHLRHVPRYVAAMSERLKLMETDPDREADLDSQIQECREMIEATRKRLPSTRSATPQIKDVEWLVEEVRVSLFAQHLGTSRPASVTRVRKALDKIR</sequence>
<dbReference type="InterPro" id="IPR003593">
    <property type="entry name" value="AAA+_ATPase"/>
</dbReference>
<dbReference type="FunFam" id="1.20.120.1080:FF:000005">
    <property type="entry name" value="ATP-dependent helicase HrpA"/>
    <property type="match status" value="1"/>
</dbReference>
<dbReference type="NCBIfam" id="TIGR01967">
    <property type="entry name" value="DEAH_box_HrpA"/>
    <property type="match status" value="1"/>
</dbReference>
<accession>A0A9D1RSH1</accession>
<dbReference type="PROSITE" id="PS51194">
    <property type="entry name" value="HELICASE_CTER"/>
    <property type="match status" value="1"/>
</dbReference>
<dbReference type="InterPro" id="IPR011545">
    <property type="entry name" value="DEAD/DEAH_box_helicase_dom"/>
</dbReference>
<keyword evidence="4" id="KW-0067">ATP-binding</keyword>